<feature type="region of interest" description="Disordered" evidence="1">
    <location>
        <begin position="42"/>
        <end position="74"/>
    </location>
</feature>
<sequence length="393" mass="45042">MTIEASRSDSQEAYRIMLGEKLNELLNLVHLMLKYGAENEVQTADTGVPRGEPEGQPLTNTDLPPKPPPKFEDNEDQFAKKVSKVDSKSEDLKQKDKLTLGLNSFSRTNFSNMSWFPNLIVTHEFNIPKFEKFNGNEDPTLHLQMYCGTMAPYAGNERLLIMTFQESLSSHAASCTDCLDLQRMERISEEALVPRDQGDTIDFHSDADKHSLKKNEESKKRFRSLINRVVIQKEKPKEADFRMTPHKRHASKDMAERVEYLEKQLNEMVQSMHQLITLTGTLLKDDRRAIRRLAFHSPIGQTSKEAYSAQVRPKLTSKFCNPDDPCSFDREKSDHPTNRYMTLKRKIQELGHLEPEVSVVVQLGKPNMHTIHTKRIKSTADSHSCEPSKDQTD</sequence>
<evidence type="ECO:0000256" key="1">
    <source>
        <dbReference type="SAM" id="MobiDB-lite"/>
    </source>
</evidence>
<feature type="region of interest" description="Disordered" evidence="1">
    <location>
        <begin position="373"/>
        <end position="393"/>
    </location>
</feature>
<name>A0A2N9E400_FAGSY</name>
<feature type="compositionally biased region" description="Basic and acidic residues" evidence="1">
    <location>
        <begin position="378"/>
        <end position="393"/>
    </location>
</feature>
<evidence type="ECO:0000313" key="2">
    <source>
        <dbReference type="EMBL" id="SPC73636.1"/>
    </source>
</evidence>
<organism evidence="2">
    <name type="scientific">Fagus sylvatica</name>
    <name type="common">Beechnut</name>
    <dbReference type="NCBI Taxonomy" id="28930"/>
    <lineage>
        <taxon>Eukaryota</taxon>
        <taxon>Viridiplantae</taxon>
        <taxon>Streptophyta</taxon>
        <taxon>Embryophyta</taxon>
        <taxon>Tracheophyta</taxon>
        <taxon>Spermatophyta</taxon>
        <taxon>Magnoliopsida</taxon>
        <taxon>eudicotyledons</taxon>
        <taxon>Gunneridae</taxon>
        <taxon>Pentapetalae</taxon>
        <taxon>rosids</taxon>
        <taxon>fabids</taxon>
        <taxon>Fagales</taxon>
        <taxon>Fagaceae</taxon>
        <taxon>Fagus</taxon>
    </lineage>
</organism>
<gene>
    <name evidence="2" type="ORF">FSB_LOCUS1518</name>
</gene>
<dbReference type="EMBL" id="OIVN01000068">
    <property type="protein sequence ID" value="SPC73636.1"/>
    <property type="molecule type" value="Genomic_DNA"/>
</dbReference>
<accession>A0A2N9E400</accession>
<protein>
    <submittedName>
        <fullName evidence="2">Uncharacterized protein</fullName>
    </submittedName>
</protein>
<reference evidence="2" key="1">
    <citation type="submission" date="2018-02" db="EMBL/GenBank/DDBJ databases">
        <authorList>
            <person name="Cohen D.B."/>
            <person name="Kent A.D."/>
        </authorList>
    </citation>
    <scope>NUCLEOTIDE SEQUENCE</scope>
</reference>
<proteinExistence type="predicted"/>
<dbReference type="AlphaFoldDB" id="A0A2N9E400"/>